<dbReference type="Proteomes" id="UP000028782">
    <property type="component" value="Chromosome"/>
</dbReference>
<dbReference type="KEGG" id="ctes:O987_12185"/>
<evidence type="ECO:0000313" key="1">
    <source>
        <dbReference type="EMBL" id="AIJ46553.1"/>
    </source>
</evidence>
<dbReference type="HOGENOM" id="CLU_2477994_0_0_4"/>
<evidence type="ECO:0000313" key="2">
    <source>
        <dbReference type="Proteomes" id="UP000028782"/>
    </source>
</evidence>
<sequence length="87" mass="9315">MICKRLLTQSITATRRAFRHGAYAPLPAPWQVASQAACGAGAIVFGQQCFDVFALDVLLARAGALPQVTSDATFMHRLRALEAMPLG</sequence>
<accession>A0A076PLI8</accession>
<reference evidence="1 2" key="1">
    <citation type="journal article" date="2014" name="Genome Announc.">
        <title>Complete Genome Sequence of Polychlorinated Biphenyl Degrader Comamonas testosteroni TK102 (NBRC 109938).</title>
        <authorList>
            <person name="Fukuda K."/>
            <person name="Hosoyama A."/>
            <person name="Tsuchikane K."/>
            <person name="Ohji S."/>
            <person name="Yamazoe A."/>
            <person name="Fujita N."/>
            <person name="Shintani M."/>
            <person name="Kimbara K."/>
        </authorList>
    </citation>
    <scope>NUCLEOTIDE SEQUENCE [LARGE SCALE GENOMIC DNA]</scope>
    <source>
        <strain evidence="1">TK102</strain>
    </source>
</reference>
<gene>
    <name evidence="1" type="ORF">O987_12185</name>
</gene>
<dbReference type="AlphaFoldDB" id="A0A076PLI8"/>
<name>A0A076PLI8_COMTE</name>
<protein>
    <submittedName>
        <fullName evidence="1">Uncharacterized protein</fullName>
    </submittedName>
</protein>
<dbReference type="EMBL" id="CP006704">
    <property type="protein sequence ID" value="AIJ46553.1"/>
    <property type="molecule type" value="Genomic_DNA"/>
</dbReference>
<proteinExistence type="predicted"/>
<organism evidence="1 2">
    <name type="scientific">Comamonas testosteroni TK102</name>
    <dbReference type="NCBI Taxonomy" id="1392005"/>
    <lineage>
        <taxon>Bacteria</taxon>
        <taxon>Pseudomonadati</taxon>
        <taxon>Pseudomonadota</taxon>
        <taxon>Betaproteobacteria</taxon>
        <taxon>Burkholderiales</taxon>
        <taxon>Comamonadaceae</taxon>
        <taxon>Comamonas</taxon>
    </lineage>
</organism>